<keyword evidence="3" id="KW-1185">Reference proteome</keyword>
<dbReference type="PANTHER" id="PTHR46148">
    <property type="entry name" value="CHROMO DOMAIN-CONTAINING PROTEIN"/>
    <property type="match status" value="1"/>
</dbReference>
<proteinExistence type="predicted"/>
<organism evidence="2 3">
    <name type="scientific">Solanum verrucosum</name>
    <dbReference type="NCBI Taxonomy" id="315347"/>
    <lineage>
        <taxon>Eukaryota</taxon>
        <taxon>Viridiplantae</taxon>
        <taxon>Streptophyta</taxon>
        <taxon>Embryophyta</taxon>
        <taxon>Tracheophyta</taxon>
        <taxon>Spermatophyta</taxon>
        <taxon>Magnoliopsida</taxon>
        <taxon>eudicotyledons</taxon>
        <taxon>Gunneridae</taxon>
        <taxon>Pentapetalae</taxon>
        <taxon>asterids</taxon>
        <taxon>lamiids</taxon>
        <taxon>Solanales</taxon>
        <taxon>Solanaceae</taxon>
        <taxon>Solanoideae</taxon>
        <taxon>Solaneae</taxon>
        <taxon>Solanum</taxon>
    </lineage>
</organism>
<feature type="domain" description="Tf2-1-like SH3-like" evidence="1">
    <location>
        <begin position="16"/>
        <end position="53"/>
    </location>
</feature>
<dbReference type="Pfam" id="PF24626">
    <property type="entry name" value="SH3_Tf2-1"/>
    <property type="match status" value="1"/>
</dbReference>
<protein>
    <recommendedName>
        <fullName evidence="1">Tf2-1-like SH3-like domain-containing protein</fullName>
    </recommendedName>
</protein>
<evidence type="ECO:0000259" key="1">
    <source>
        <dbReference type="Pfam" id="PF24626"/>
    </source>
</evidence>
<reference evidence="2" key="1">
    <citation type="submission" date="2023-08" db="EMBL/GenBank/DDBJ databases">
        <title>A de novo genome assembly of Solanum verrucosum Schlechtendal, a Mexican diploid species geographically isolated from the other diploid A-genome species in potato relatives.</title>
        <authorList>
            <person name="Hosaka K."/>
        </authorList>
    </citation>
    <scope>NUCLEOTIDE SEQUENCE</scope>
    <source>
        <tissue evidence="2">Young leaves</tissue>
    </source>
</reference>
<dbReference type="Proteomes" id="UP001234989">
    <property type="component" value="Chromosome 8"/>
</dbReference>
<gene>
    <name evidence="2" type="ORF">MTR67_035211</name>
</gene>
<evidence type="ECO:0000313" key="2">
    <source>
        <dbReference type="EMBL" id="WMV41826.1"/>
    </source>
</evidence>
<dbReference type="PANTHER" id="PTHR46148:SF57">
    <property type="entry name" value="OS12G0499874 PROTEIN"/>
    <property type="match status" value="1"/>
</dbReference>
<accession>A0AAF0U9X0</accession>
<dbReference type="AlphaFoldDB" id="A0AAF0U9X0"/>
<name>A0AAF0U9X0_SOLVR</name>
<dbReference type="InterPro" id="IPR056924">
    <property type="entry name" value="SH3_Tf2-1"/>
</dbReference>
<evidence type="ECO:0000313" key="3">
    <source>
        <dbReference type="Proteomes" id="UP001234989"/>
    </source>
</evidence>
<sequence>MVRLHGVPLSIISDRGSYKILRHIGKIAYELDLPNDLTLAHSVFHVSLLNKCVGDPTSIVPLEGLRVK</sequence>
<dbReference type="EMBL" id="CP133619">
    <property type="protein sequence ID" value="WMV41826.1"/>
    <property type="molecule type" value="Genomic_DNA"/>
</dbReference>